<evidence type="ECO:0000313" key="3">
    <source>
        <dbReference type="EMBL" id="AQQ69769.1"/>
    </source>
</evidence>
<dbReference type="Pfam" id="PF13360">
    <property type="entry name" value="PQQ_2"/>
    <property type="match status" value="2"/>
</dbReference>
<organism evidence="3 4">
    <name type="scientific">Limihaloglobus sulfuriphilus</name>
    <dbReference type="NCBI Taxonomy" id="1851148"/>
    <lineage>
        <taxon>Bacteria</taxon>
        <taxon>Pseudomonadati</taxon>
        <taxon>Planctomycetota</taxon>
        <taxon>Phycisphaerae</taxon>
        <taxon>Sedimentisphaerales</taxon>
        <taxon>Sedimentisphaeraceae</taxon>
        <taxon>Limihaloglobus</taxon>
    </lineage>
</organism>
<protein>
    <submittedName>
        <fullName evidence="3">Outer membrane biogenesis protein BamB</fullName>
    </submittedName>
</protein>
<keyword evidence="1" id="KW-1133">Transmembrane helix</keyword>
<dbReference type="AlphaFoldDB" id="A0A1Q2MAT3"/>
<dbReference type="Proteomes" id="UP000188181">
    <property type="component" value="Chromosome"/>
</dbReference>
<keyword evidence="4" id="KW-1185">Reference proteome</keyword>
<feature type="transmembrane region" description="Helical" evidence="1">
    <location>
        <begin position="138"/>
        <end position="157"/>
    </location>
</feature>
<dbReference type="Gene3D" id="2.130.10.10">
    <property type="entry name" value="YVTN repeat-like/Quinoprotein amine dehydrogenase"/>
    <property type="match status" value="2"/>
</dbReference>
<name>A0A1Q2MAT3_9BACT</name>
<evidence type="ECO:0000313" key="4">
    <source>
        <dbReference type="Proteomes" id="UP000188181"/>
    </source>
</evidence>
<feature type="domain" description="Pyrrolo-quinoline quinone repeat" evidence="2">
    <location>
        <begin position="204"/>
        <end position="313"/>
    </location>
</feature>
<dbReference type="EMBL" id="CP019646">
    <property type="protein sequence ID" value="AQQ69769.1"/>
    <property type="molecule type" value="Genomic_DNA"/>
</dbReference>
<proteinExistence type="predicted"/>
<feature type="transmembrane region" description="Helical" evidence="1">
    <location>
        <begin position="90"/>
        <end position="112"/>
    </location>
</feature>
<dbReference type="OrthoDB" id="244732at2"/>
<dbReference type="STRING" id="1851148.SMSP2_00103"/>
<evidence type="ECO:0000259" key="2">
    <source>
        <dbReference type="Pfam" id="PF13360"/>
    </source>
</evidence>
<reference evidence="4" key="1">
    <citation type="submission" date="2017-02" db="EMBL/GenBank/DDBJ databases">
        <title>Comparative genomics and description of representatives of a novel lineage of planctomycetes thriving in anoxic sediments.</title>
        <authorList>
            <person name="Spring S."/>
            <person name="Bunk B."/>
            <person name="Sproer C."/>
        </authorList>
    </citation>
    <scope>NUCLEOTIDE SEQUENCE [LARGE SCALE GENOMIC DNA]</scope>
    <source>
        <strain evidence="4">SM-Chi-D1</strain>
    </source>
</reference>
<keyword evidence="1" id="KW-0812">Transmembrane</keyword>
<dbReference type="SUPFAM" id="SSF50998">
    <property type="entry name" value="Quinoprotein alcohol dehydrogenase-like"/>
    <property type="match status" value="1"/>
</dbReference>
<dbReference type="RefSeq" id="WP_146682079.1">
    <property type="nucleotide sequence ID" value="NZ_CP019646.1"/>
</dbReference>
<dbReference type="PANTHER" id="PTHR34512:SF30">
    <property type="entry name" value="OUTER MEMBRANE PROTEIN ASSEMBLY FACTOR BAMB"/>
    <property type="match status" value="1"/>
</dbReference>
<dbReference type="InterPro" id="IPR011047">
    <property type="entry name" value="Quinoprotein_ADH-like_sf"/>
</dbReference>
<dbReference type="PANTHER" id="PTHR34512">
    <property type="entry name" value="CELL SURFACE PROTEIN"/>
    <property type="match status" value="1"/>
</dbReference>
<accession>A0A1Q2MAT3</accession>
<sequence>MNTDTQNSYQKMKIDTAFRAAVVSGAAALIVAGMLAVNYLQIRLLDPMRAERLEAMKLQLSAEPQNQQLVTAIRELDVQVREDKFRRQRVSVRGSAALIVLSVVFIAAVKYVSYHKSRLPHPGHGADNQQSYLRRTMLARWLLAGTFAGIAVVLILGREPGQAGEGEQLSPIASEQELQENWPSFRGRDGRGYVSFENVPQSWNGASGENILWKSPLHLPGHNSPVVWQDKVFLSGADKTQRQIYCYSADDGTLLWQADVPTTSSAEQIEDFDMEEGTGYAAPTLVTDGRRVCGIFPTGDIGCFDMDGKLIWNVGLGIPDSMYGYASSLAIYKGVIIVLFDQAMAEDNKSSIIGFDAISGVRVWETPRPVPNSWGSPVVVKVSDAHQLLTCGDPWLISYDPATGDELWRADCLGTDVAPIPIYAGGYAIGTHPYSKIVAVDPGGTGDVTETHIKWTASGSIPDTCSPTANDEFILTLDSAGYLGCFAASDGEMLWEQELKGGFTASPSLAGNTVYILSENGVMHIADITEGYKELNKCELGEKCYASPAFMDGRIYIRGVDNLYCIESGG</sequence>
<feature type="transmembrane region" description="Helical" evidence="1">
    <location>
        <begin position="20"/>
        <end position="40"/>
    </location>
</feature>
<dbReference type="InterPro" id="IPR002372">
    <property type="entry name" value="PQQ_rpt_dom"/>
</dbReference>
<dbReference type="KEGG" id="pbas:SMSP2_00103"/>
<evidence type="ECO:0000256" key="1">
    <source>
        <dbReference type="SAM" id="Phobius"/>
    </source>
</evidence>
<dbReference type="InterPro" id="IPR015943">
    <property type="entry name" value="WD40/YVTN_repeat-like_dom_sf"/>
</dbReference>
<feature type="domain" description="Pyrrolo-quinoline quinone repeat" evidence="2">
    <location>
        <begin position="396"/>
        <end position="531"/>
    </location>
</feature>
<keyword evidence="1" id="KW-0472">Membrane</keyword>
<gene>
    <name evidence="3" type="ORF">SMSP2_00103</name>
</gene>